<dbReference type="AlphaFoldDB" id="A0A0L0F601"/>
<feature type="region of interest" description="Disordered" evidence="1">
    <location>
        <begin position="31"/>
        <end position="76"/>
    </location>
</feature>
<evidence type="ECO:0000256" key="1">
    <source>
        <dbReference type="SAM" id="MobiDB-lite"/>
    </source>
</evidence>
<dbReference type="OrthoDB" id="5599713at2759"/>
<dbReference type="InterPro" id="IPR037520">
    <property type="entry name" value="Folliculin/SMCR8_longin"/>
</dbReference>
<dbReference type="PANTHER" id="PTHR31441">
    <property type="entry name" value="FOLLICULIN FAMILY MEMBER"/>
    <property type="match status" value="1"/>
</dbReference>
<dbReference type="GO" id="GO:0005096">
    <property type="term" value="F:GTPase activator activity"/>
    <property type="evidence" value="ECO:0007669"/>
    <property type="project" value="InterPro"/>
</dbReference>
<dbReference type="PANTHER" id="PTHR31441:SF2">
    <property type="entry name" value="FOLLICULIN"/>
    <property type="match status" value="1"/>
</dbReference>
<dbReference type="GeneID" id="25915788"/>
<organism evidence="3 4">
    <name type="scientific">Sphaeroforma arctica JP610</name>
    <dbReference type="NCBI Taxonomy" id="667725"/>
    <lineage>
        <taxon>Eukaryota</taxon>
        <taxon>Ichthyosporea</taxon>
        <taxon>Ichthyophonida</taxon>
        <taxon>Sphaeroforma</taxon>
    </lineage>
</organism>
<dbReference type="InterPro" id="IPR021713">
    <property type="entry name" value="Folliculin"/>
</dbReference>
<dbReference type="GO" id="GO:0005829">
    <property type="term" value="C:cytosol"/>
    <property type="evidence" value="ECO:0007669"/>
    <property type="project" value="TreeGrafter"/>
</dbReference>
<name>A0A0L0F601_9EUKA</name>
<sequence length="111" mass="12660">MTDLSYLMNSFQFLTAQFRLLVNHLKQQADISSSRPLSNADHHQNARLRSQSHQTQLPSRSRQRPTPASLKSLDELTNTMNMASRLHQTFSWILNSCATRLVELPTGGPRQ</sequence>
<dbReference type="RefSeq" id="XP_014146064.1">
    <property type="nucleotide sequence ID" value="XM_014290589.1"/>
</dbReference>
<reference evidence="3 4" key="1">
    <citation type="submission" date="2011-02" db="EMBL/GenBank/DDBJ databases">
        <title>The Genome Sequence of Sphaeroforma arctica JP610.</title>
        <authorList>
            <consortium name="The Broad Institute Genome Sequencing Platform"/>
            <person name="Russ C."/>
            <person name="Cuomo C."/>
            <person name="Young S.K."/>
            <person name="Zeng Q."/>
            <person name="Gargeya S."/>
            <person name="Alvarado L."/>
            <person name="Berlin A."/>
            <person name="Chapman S.B."/>
            <person name="Chen Z."/>
            <person name="Freedman E."/>
            <person name="Gellesch M."/>
            <person name="Goldberg J."/>
            <person name="Griggs A."/>
            <person name="Gujja S."/>
            <person name="Heilman E."/>
            <person name="Heiman D."/>
            <person name="Howarth C."/>
            <person name="Mehta T."/>
            <person name="Neiman D."/>
            <person name="Pearson M."/>
            <person name="Roberts A."/>
            <person name="Saif S."/>
            <person name="Shea T."/>
            <person name="Shenoy N."/>
            <person name="Sisk P."/>
            <person name="Stolte C."/>
            <person name="Sykes S."/>
            <person name="White J."/>
            <person name="Yandava C."/>
            <person name="Burger G."/>
            <person name="Gray M.W."/>
            <person name="Holland P.W.H."/>
            <person name="King N."/>
            <person name="Lang F.B.F."/>
            <person name="Roger A.J."/>
            <person name="Ruiz-Trillo I."/>
            <person name="Haas B."/>
            <person name="Nusbaum C."/>
            <person name="Birren B."/>
        </authorList>
    </citation>
    <scope>NUCLEOTIDE SEQUENCE [LARGE SCALE GENOMIC DNA]</scope>
    <source>
        <strain evidence="3 4">JP610</strain>
    </source>
</reference>
<accession>A0A0L0F601</accession>
<evidence type="ECO:0000259" key="2">
    <source>
        <dbReference type="Pfam" id="PF11704"/>
    </source>
</evidence>
<feature type="compositionally biased region" description="Polar residues" evidence="1">
    <location>
        <begin position="47"/>
        <end position="66"/>
    </location>
</feature>
<gene>
    <name evidence="3" type="ORF">SARC_15284</name>
</gene>
<proteinExistence type="predicted"/>
<evidence type="ECO:0000313" key="3">
    <source>
        <dbReference type="EMBL" id="KNC72162.1"/>
    </source>
</evidence>
<dbReference type="Pfam" id="PF11704">
    <property type="entry name" value="Folliculin"/>
    <property type="match status" value="1"/>
</dbReference>
<keyword evidence="4" id="KW-1185">Reference proteome</keyword>
<dbReference type="Proteomes" id="UP000054560">
    <property type="component" value="Unassembled WGS sequence"/>
</dbReference>
<protein>
    <recommendedName>
        <fullName evidence="2">Folliculin/SMCR8 longin domain-containing protein</fullName>
    </recommendedName>
</protein>
<dbReference type="GO" id="GO:1904263">
    <property type="term" value="P:positive regulation of TORC1 signaling"/>
    <property type="evidence" value="ECO:0007669"/>
    <property type="project" value="TreeGrafter"/>
</dbReference>
<evidence type="ECO:0000313" key="4">
    <source>
        <dbReference type="Proteomes" id="UP000054560"/>
    </source>
</evidence>
<feature type="non-terminal residue" evidence="3">
    <location>
        <position position="111"/>
    </location>
</feature>
<feature type="domain" description="Folliculin/SMCR8 longin" evidence="2">
    <location>
        <begin position="1"/>
        <end position="97"/>
    </location>
</feature>
<dbReference type="EMBL" id="KQ247478">
    <property type="protein sequence ID" value="KNC72162.1"/>
    <property type="molecule type" value="Genomic_DNA"/>
</dbReference>